<dbReference type="Gene3D" id="3.30.70.100">
    <property type="match status" value="1"/>
</dbReference>
<dbReference type="STRING" id="648757.Rvan_2263"/>
<dbReference type="Proteomes" id="UP000001399">
    <property type="component" value="Chromosome"/>
</dbReference>
<dbReference type="EMBL" id="CP002292">
    <property type="protein sequence ID" value="ADP71487.1"/>
    <property type="molecule type" value="Genomic_DNA"/>
</dbReference>
<dbReference type="InterPro" id="IPR011008">
    <property type="entry name" value="Dimeric_a/b-barrel"/>
</dbReference>
<accession>E3I3S4</accession>
<gene>
    <name evidence="2" type="ordered locus">Rvan_2263</name>
</gene>
<dbReference type="InterPro" id="IPR007138">
    <property type="entry name" value="ABM_dom"/>
</dbReference>
<organism evidence="2 3">
    <name type="scientific">Rhodomicrobium vannielii (strain ATCC 17100 / DSM 162 / LMG 4299 / NCIMB 10020 / ATH 3.1.1)</name>
    <dbReference type="NCBI Taxonomy" id="648757"/>
    <lineage>
        <taxon>Bacteria</taxon>
        <taxon>Pseudomonadati</taxon>
        <taxon>Pseudomonadota</taxon>
        <taxon>Alphaproteobacteria</taxon>
        <taxon>Hyphomicrobiales</taxon>
        <taxon>Hyphomicrobiaceae</taxon>
        <taxon>Rhodomicrobium</taxon>
    </lineage>
</organism>
<dbReference type="AlphaFoldDB" id="E3I3S4"/>
<keyword evidence="2" id="KW-0560">Oxidoreductase</keyword>
<protein>
    <submittedName>
        <fullName evidence="2">Antibiotic biosynthesis monooxygenase</fullName>
    </submittedName>
</protein>
<name>E3I3S4_RHOVT</name>
<keyword evidence="3" id="KW-1185">Reference proteome</keyword>
<sequence>MTHGKGTAMVYEICEIHVKEGEEAAFEAAVKEAAPFFQRSKGCLGLELQRTIESTSKYRLVIQWETLDDHIVHFRNSENFQEWRKLAGPFFAQPPHVEHTNVALTAF</sequence>
<evidence type="ECO:0000313" key="3">
    <source>
        <dbReference type="Proteomes" id="UP000001399"/>
    </source>
</evidence>
<dbReference type="KEGG" id="rva:Rvan_2263"/>
<dbReference type="RefSeq" id="WP_013419869.1">
    <property type="nucleotide sequence ID" value="NC_014664.1"/>
</dbReference>
<dbReference type="GO" id="GO:0004497">
    <property type="term" value="F:monooxygenase activity"/>
    <property type="evidence" value="ECO:0007669"/>
    <property type="project" value="UniProtKB-KW"/>
</dbReference>
<dbReference type="PROSITE" id="PS51725">
    <property type="entry name" value="ABM"/>
    <property type="match status" value="1"/>
</dbReference>
<dbReference type="eggNOG" id="COG2329">
    <property type="taxonomic scope" value="Bacteria"/>
</dbReference>
<feature type="domain" description="ABM" evidence="1">
    <location>
        <begin position="10"/>
        <end position="101"/>
    </location>
</feature>
<reference evidence="3" key="1">
    <citation type="journal article" date="2011" name="J. Bacteriol.">
        <title>Genome sequences of eight morphologically diverse alphaproteobacteria.</title>
        <authorList>
            <consortium name="US DOE Joint Genome Institute"/>
            <person name="Brown P.J."/>
            <person name="Kysela D.T."/>
            <person name="Buechlein A."/>
            <person name="Hemmerich C."/>
            <person name="Brun Y.V."/>
        </authorList>
    </citation>
    <scope>NUCLEOTIDE SEQUENCE [LARGE SCALE GENOMIC DNA]</scope>
    <source>
        <strain evidence="3">ATCC 17100 / ATH 3.1.1 / DSM 162 / LMG 4299</strain>
    </source>
</reference>
<evidence type="ECO:0000259" key="1">
    <source>
        <dbReference type="PROSITE" id="PS51725"/>
    </source>
</evidence>
<dbReference type="HOGENOM" id="CLU_156590_2_0_5"/>
<evidence type="ECO:0000313" key="2">
    <source>
        <dbReference type="EMBL" id="ADP71487.1"/>
    </source>
</evidence>
<dbReference type="SUPFAM" id="SSF54909">
    <property type="entry name" value="Dimeric alpha+beta barrel"/>
    <property type="match status" value="1"/>
</dbReference>
<keyword evidence="2" id="KW-0503">Monooxygenase</keyword>
<dbReference type="Pfam" id="PF03992">
    <property type="entry name" value="ABM"/>
    <property type="match status" value="1"/>
</dbReference>
<proteinExistence type="predicted"/>